<dbReference type="EMBL" id="CMVM020000246">
    <property type="status" value="NOT_ANNOTATED_CDS"/>
    <property type="molecule type" value="Genomic_DNA"/>
</dbReference>
<organism evidence="2 3">
    <name type="scientific">Onchocerca volvulus</name>
    <dbReference type="NCBI Taxonomy" id="6282"/>
    <lineage>
        <taxon>Eukaryota</taxon>
        <taxon>Metazoa</taxon>
        <taxon>Ecdysozoa</taxon>
        <taxon>Nematoda</taxon>
        <taxon>Chromadorea</taxon>
        <taxon>Rhabditida</taxon>
        <taxon>Spirurina</taxon>
        <taxon>Spiruromorpha</taxon>
        <taxon>Filarioidea</taxon>
        <taxon>Onchocercidae</taxon>
        <taxon>Onchocerca</taxon>
    </lineage>
</organism>
<accession>A0A8R1TZX0</accession>
<protein>
    <submittedName>
        <fullName evidence="2">Uncharacterized protein</fullName>
    </submittedName>
</protein>
<evidence type="ECO:0000313" key="2">
    <source>
        <dbReference type="EnsemblMetazoa" id="OVOC8087.1"/>
    </source>
</evidence>
<keyword evidence="3" id="KW-1185">Reference proteome</keyword>
<dbReference type="Proteomes" id="UP000024404">
    <property type="component" value="Unassembled WGS sequence"/>
</dbReference>
<evidence type="ECO:0000256" key="1">
    <source>
        <dbReference type="SAM" id="MobiDB-lite"/>
    </source>
</evidence>
<proteinExistence type="predicted"/>
<dbReference type="AlphaFoldDB" id="A0A8R1TZX0"/>
<feature type="region of interest" description="Disordered" evidence="1">
    <location>
        <begin position="47"/>
        <end position="66"/>
    </location>
</feature>
<name>A0A8R1TZX0_ONCVO</name>
<reference evidence="3" key="1">
    <citation type="submission" date="2013-10" db="EMBL/GenBank/DDBJ databases">
        <title>Genome sequencing of Onchocerca volvulus.</title>
        <authorList>
            <person name="Cotton J."/>
            <person name="Tsai J."/>
            <person name="Stanley E."/>
            <person name="Tracey A."/>
            <person name="Holroyd N."/>
            <person name="Lustigman S."/>
            <person name="Berriman M."/>
        </authorList>
    </citation>
    <scope>NUCLEOTIDE SEQUENCE</scope>
</reference>
<dbReference type="EnsemblMetazoa" id="OVOC8087.1">
    <property type="protein sequence ID" value="OVOC8087.1"/>
    <property type="gene ID" value="WBGene00244896"/>
</dbReference>
<reference evidence="2" key="2">
    <citation type="submission" date="2022-06" db="UniProtKB">
        <authorList>
            <consortium name="EnsemblMetazoa"/>
        </authorList>
    </citation>
    <scope>IDENTIFICATION</scope>
</reference>
<evidence type="ECO:0000313" key="3">
    <source>
        <dbReference type="Proteomes" id="UP000024404"/>
    </source>
</evidence>
<sequence>MVPSLEMRPMDLSCWTKDRTTIQRMKSGIGKCQKNFLIFDLEKKIDEGKQKERANKKKRREEMGTT</sequence>